<comment type="caution">
    <text evidence="3">The sequence shown here is derived from an EMBL/GenBank/DDBJ whole genome shotgun (WGS) entry which is preliminary data.</text>
</comment>
<reference evidence="3" key="1">
    <citation type="journal article" date="2021" name="Proc. Natl. Acad. Sci. U.S.A.">
        <title>Three genomes in the algal genus Volvox reveal the fate of a haploid sex-determining region after a transition to homothallism.</title>
        <authorList>
            <person name="Yamamoto K."/>
            <person name="Hamaji T."/>
            <person name="Kawai-Toyooka H."/>
            <person name="Matsuzaki R."/>
            <person name="Takahashi F."/>
            <person name="Nishimura Y."/>
            <person name="Kawachi M."/>
            <person name="Noguchi H."/>
            <person name="Minakuchi Y."/>
            <person name="Umen J.G."/>
            <person name="Toyoda A."/>
            <person name="Nozaki H."/>
        </authorList>
    </citation>
    <scope>NUCLEOTIDE SEQUENCE</scope>
    <source>
        <strain evidence="3">NIES-3780</strain>
    </source>
</reference>
<dbReference type="Gene3D" id="3.40.50.1400">
    <property type="match status" value="1"/>
</dbReference>
<keyword evidence="4" id="KW-1185">Reference proteome</keyword>
<dbReference type="PANTHER" id="PTHR33542">
    <property type="entry name" value="SIROHYDROCHLORIN FERROCHELATASE, CHLOROPLASTIC"/>
    <property type="match status" value="1"/>
</dbReference>
<evidence type="ECO:0000313" key="3">
    <source>
        <dbReference type="EMBL" id="GIL64675.1"/>
    </source>
</evidence>
<dbReference type="GO" id="GO:0046872">
    <property type="term" value="F:metal ion binding"/>
    <property type="evidence" value="ECO:0007669"/>
    <property type="project" value="UniProtKB-KW"/>
</dbReference>
<protein>
    <recommendedName>
        <fullName evidence="5">Sirohydrochlorin cobaltochelatase</fullName>
    </recommendedName>
</protein>
<dbReference type="SUPFAM" id="SSF53800">
    <property type="entry name" value="Chelatase"/>
    <property type="match status" value="1"/>
</dbReference>
<dbReference type="PANTHER" id="PTHR33542:SF3">
    <property type="entry name" value="SIROHYDROCHLORIN FERROCHELATASE, CHLOROPLASTIC"/>
    <property type="match status" value="1"/>
</dbReference>
<dbReference type="CDD" id="cd03416">
    <property type="entry name" value="CbiX_SirB_N"/>
    <property type="match status" value="1"/>
</dbReference>
<dbReference type="EMBL" id="BNCO01000068">
    <property type="protein sequence ID" value="GIL64675.1"/>
    <property type="molecule type" value="Genomic_DNA"/>
</dbReference>
<name>A0A8J4F8J0_9CHLO</name>
<accession>A0A8J4F8J0</accession>
<gene>
    <name evidence="3" type="ORF">Vafri_18578</name>
</gene>
<keyword evidence="1" id="KW-0479">Metal-binding</keyword>
<dbReference type="InterPro" id="IPR002762">
    <property type="entry name" value="CbiX-like"/>
</dbReference>
<dbReference type="Proteomes" id="UP000747399">
    <property type="component" value="Unassembled WGS sequence"/>
</dbReference>
<organism evidence="3 4">
    <name type="scientific">Volvox africanus</name>
    <dbReference type="NCBI Taxonomy" id="51714"/>
    <lineage>
        <taxon>Eukaryota</taxon>
        <taxon>Viridiplantae</taxon>
        <taxon>Chlorophyta</taxon>
        <taxon>core chlorophytes</taxon>
        <taxon>Chlorophyceae</taxon>
        <taxon>CS clade</taxon>
        <taxon>Chlamydomonadales</taxon>
        <taxon>Volvocaceae</taxon>
        <taxon>Volvox</taxon>
    </lineage>
</organism>
<dbReference type="GO" id="GO:0016829">
    <property type="term" value="F:lyase activity"/>
    <property type="evidence" value="ECO:0007669"/>
    <property type="project" value="UniProtKB-KW"/>
</dbReference>
<proteinExistence type="predicted"/>
<sequence length="264" mass="28428">MLSLGPKHTLPTTFRNYHLGYKCAHSVNSYRRAHEVGWANVNGGPSTSYSVLSRCWRRRQLPTKRRQIAVSASLKSDGSFHAHPLIANNGGKVGVVIVDHGSRKKASNDMLVEFGELYGRVTGQEVVEIAHMEIAQPTIEEAISRCAARGARTVVVAPYFLSRGRHIQEDIPALVRQAQQRYPELSCVIAEPIGIDVLMVQLISNRVATALKSPAMAAVEVGVKGEPEKVAAAETAAEAAAKAAAETAQVPIEGATTISAPWSM</sequence>
<evidence type="ECO:0000256" key="2">
    <source>
        <dbReference type="ARBA" id="ARBA00023239"/>
    </source>
</evidence>
<keyword evidence="2" id="KW-0456">Lyase</keyword>
<evidence type="ECO:0008006" key="5">
    <source>
        <dbReference type="Google" id="ProtNLM"/>
    </source>
</evidence>
<evidence type="ECO:0000313" key="4">
    <source>
        <dbReference type="Proteomes" id="UP000747399"/>
    </source>
</evidence>
<dbReference type="AlphaFoldDB" id="A0A8J4F8J0"/>
<dbReference type="Pfam" id="PF01903">
    <property type="entry name" value="CbiX"/>
    <property type="match status" value="1"/>
</dbReference>
<dbReference type="InterPro" id="IPR050963">
    <property type="entry name" value="Sirohydro_Cobaltochel/CbiX"/>
</dbReference>
<evidence type="ECO:0000256" key="1">
    <source>
        <dbReference type="ARBA" id="ARBA00022723"/>
    </source>
</evidence>